<accession>A0A5B7WVC3</accession>
<dbReference type="PANTHER" id="PTHR30566:SF25">
    <property type="entry name" value="INNER MEMBRANE PROTEIN"/>
    <property type="match status" value="1"/>
</dbReference>
<keyword evidence="4 5" id="KW-0472">Membrane</keyword>
<organism evidence="7 8">
    <name type="scientific">Glutamicibacter creatinolyticus</name>
    <dbReference type="NCBI Taxonomy" id="162496"/>
    <lineage>
        <taxon>Bacteria</taxon>
        <taxon>Bacillati</taxon>
        <taxon>Actinomycetota</taxon>
        <taxon>Actinomycetes</taxon>
        <taxon>Micrococcales</taxon>
        <taxon>Micrococcaceae</taxon>
        <taxon>Glutamicibacter</taxon>
    </lineage>
</organism>
<dbReference type="InterPro" id="IPR010920">
    <property type="entry name" value="LSM_dom_sf"/>
</dbReference>
<gene>
    <name evidence="7" type="ORF">GcLGCM259_2359</name>
</gene>
<dbReference type="Proteomes" id="UP000307000">
    <property type="component" value="Chromosome"/>
</dbReference>
<feature type="transmembrane region" description="Helical" evidence="5">
    <location>
        <begin position="32"/>
        <end position="54"/>
    </location>
</feature>
<dbReference type="Gene3D" id="1.10.287.1260">
    <property type="match status" value="1"/>
</dbReference>
<feature type="transmembrane region" description="Helical" evidence="5">
    <location>
        <begin position="178"/>
        <end position="197"/>
    </location>
</feature>
<dbReference type="AlphaFoldDB" id="A0A5B7WVC3"/>
<evidence type="ECO:0000259" key="6">
    <source>
        <dbReference type="Pfam" id="PF00924"/>
    </source>
</evidence>
<evidence type="ECO:0000256" key="3">
    <source>
        <dbReference type="ARBA" id="ARBA00022989"/>
    </source>
</evidence>
<protein>
    <submittedName>
        <fullName evidence="7">Mechanosensitive ion channel protein MscS</fullName>
    </submittedName>
</protein>
<dbReference type="InterPro" id="IPR023408">
    <property type="entry name" value="MscS_beta-dom_sf"/>
</dbReference>
<keyword evidence="3 5" id="KW-1133">Transmembrane helix</keyword>
<comment type="subcellular location">
    <subcellularLocation>
        <location evidence="1">Membrane</location>
    </subcellularLocation>
</comment>
<feature type="transmembrane region" description="Helical" evidence="5">
    <location>
        <begin position="75"/>
        <end position="92"/>
    </location>
</feature>
<name>A0A5B7WVC3_9MICC</name>
<evidence type="ECO:0000313" key="8">
    <source>
        <dbReference type="Proteomes" id="UP000307000"/>
    </source>
</evidence>
<dbReference type="Pfam" id="PF00924">
    <property type="entry name" value="MS_channel_2nd"/>
    <property type="match status" value="1"/>
</dbReference>
<evidence type="ECO:0000256" key="1">
    <source>
        <dbReference type="ARBA" id="ARBA00004370"/>
    </source>
</evidence>
<dbReference type="Gene3D" id="2.30.30.60">
    <property type="match status" value="1"/>
</dbReference>
<dbReference type="PANTHER" id="PTHR30566">
    <property type="entry name" value="YNAI-RELATED MECHANOSENSITIVE ION CHANNEL"/>
    <property type="match status" value="1"/>
</dbReference>
<feature type="transmembrane region" description="Helical" evidence="5">
    <location>
        <begin position="98"/>
        <end position="118"/>
    </location>
</feature>
<keyword evidence="8" id="KW-1185">Reference proteome</keyword>
<dbReference type="GO" id="GO:0016020">
    <property type="term" value="C:membrane"/>
    <property type="evidence" value="ECO:0007669"/>
    <property type="project" value="UniProtKB-SubCell"/>
</dbReference>
<reference evidence="7 8" key="1">
    <citation type="submission" date="2018-12" db="EMBL/GenBank/DDBJ databases">
        <title>Complete Genome Sequence of Glutamicibacter creatinolyticus strain LGCM259,isolated from an abscess of a 12-year-old mare in Italy.</title>
        <authorList>
            <person name="Santos R.G."/>
            <person name="Silva A.L."/>
            <person name="Seyffert N."/>
            <person name="Castro T.L.P."/>
            <person name="Attili A.R."/>
            <person name="Rifici C."/>
            <person name="Mazzullo G."/>
            <person name="Brenig B."/>
            <person name="Venanzi F."/>
            <person name="Azevedo V."/>
        </authorList>
    </citation>
    <scope>NUCLEOTIDE SEQUENCE [LARGE SCALE GENOMIC DNA]</scope>
    <source>
        <strain evidence="7 8">LGCM 259</strain>
    </source>
</reference>
<keyword evidence="2 5" id="KW-0812">Transmembrane</keyword>
<evidence type="ECO:0000256" key="5">
    <source>
        <dbReference type="SAM" id="Phobius"/>
    </source>
</evidence>
<dbReference type="InterPro" id="IPR006685">
    <property type="entry name" value="MscS_channel_2nd"/>
</dbReference>
<dbReference type="RefSeq" id="WP_054821715.1">
    <property type="nucleotide sequence ID" value="NZ_CP034412.1"/>
</dbReference>
<dbReference type="SUPFAM" id="SSF50182">
    <property type="entry name" value="Sm-like ribonucleoproteins"/>
    <property type="match status" value="1"/>
</dbReference>
<evidence type="ECO:0000313" key="7">
    <source>
        <dbReference type="EMBL" id="QCY48066.1"/>
    </source>
</evidence>
<dbReference type="EMBL" id="CP034412">
    <property type="protein sequence ID" value="QCY48066.1"/>
    <property type="molecule type" value="Genomic_DNA"/>
</dbReference>
<dbReference type="GO" id="GO:0055085">
    <property type="term" value="P:transmembrane transport"/>
    <property type="evidence" value="ECO:0007669"/>
    <property type="project" value="InterPro"/>
</dbReference>
<proteinExistence type="predicted"/>
<evidence type="ECO:0000256" key="2">
    <source>
        <dbReference type="ARBA" id="ARBA00022692"/>
    </source>
</evidence>
<evidence type="ECO:0000256" key="4">
    <source>
        <dbReference type="ARBA" id="ARBA00023136"/>
    </source>
</evidence>
<feature type="domain" description="Mechanosensitive ion channel MscS" evidence="6">
    <location>
        <begin position="200"/>
        <end position="266"/>
    </location>
</feature>
<feature type="transmembrane region" description="Helical" evidence="5">
    <location>
        <begin position="151"/>
        <end position="172"/>
    </location>
</feature>
<sequence>MLPSPTAPIEDLESKVTDVVEASGFLPESLRFWAVIAVGLLLAAVLTFVLSFAFTRIFHRSQTMSSDIAATRLPFFGALAAIVVKSALLALRRDQTGYQFWQFAWLVVLVTCVTWFLIRLSKGIENFMLERLQKKIGTGRKLAKVETQIGLLRRVLAAILVVLAVAAILLTIEQVRALGAGILASAGLMSVVVGLAVQTPLSNVFAGMQVAFTDSIRVGDTIVVEGERGSVEEITLSYVVVLLLDGRRMILPSTYFTTTPFENWSRRSTEISGNVVLELKWNAPVDYLRKRTTELLESSDLWDGRSNSLVVTDAVGGLQTVTIYLSARNAGDLWDLRNMVREKLLAELVADYPESLPDPRIQPEIGS</sequence>
<dbReference type="KEGG" id="gcr:GcLGCM259_2359"/>